<sequence>MKVKIKERIKEDVEVWEIRPGEGFLHDKCLFIRVDCPSWGMDRQDPKIPALNLNTGVIEMFYSTKKVRPTEVFVEYTV</sequence>
<keyword evidence="2" id="KW-1185">Reference proteome</keyword>
<dbReference type="Proteomes" id="UP000277463">
    <property type="component" value="Segment"/>
</dbReference>
<gene>
    <name evidence="1" type="ORF">CPT_Mydo_090</name>
</gene>
<reference evidence="2" key="1">
    <citation type="submission" date="2018-10" db="EMBL/GenBank/DDBJ databases">
        <title>Complete genome sequence of Proteus mirabilis phage Mydo.</title>
        <authorList>
            <person name="Jones B.T."/>
            <person name="Lessor L."/>
            <person name="Newkirk H.N."/>
            <person name="O'Leary C.J."/>
            <person name="Liu M."/>
        </authorList>
    </citation>
    <scope>NUCLEOTIDE SEQUENCE [LARGE SCALE GENOMIC DNA]</scope>
</reference>
<dbReference type="EMBL" id="MK024806">
    <property type="protein sequence ID" value="AZF87665.1"/>
    <property type="molecule type" value="Genomic_DNA"/>
</dbReference>
<protein>
    <submittedName>
        <fullName evidence="1">Uncharacterized protein</fullName>
    </submittedName>
</protein>
<name>A0A3G8F0T9_9CAUD</name>
<proteinExistence type="predicted"/>
<accession>A0A3G8F0T9</accession>
<organism evidence="1 2">
    <name type="scientific">Proteus phage Mydo</name>
    <dbReference type="NCBI Taxonomy" id="2483610"/>
    <lineage>
        <taxon>Viruses</taxon>
        <taxon>Duplodnaviria</taxon>
        <taxon>Heunggongvirae</taxon>
        <taxon>Uroviricota</taxon>
        <taxon>Caudoviricetes</taxon>
        <taxon>Vequintavirinae</taxon>
        <taxon>Mydovirus</taxon>
        <taxon>Mydovirus mydo</taxon>
    </lineage>
</organism>
<evidence type="ECO:0000313" key="1">
    <source>
        <dbReference type="EMBL" id="AZF87665.1"/>
    </source>
</evidence>
<evidence type="ECO:0000313" key="2">
    <source>
        <dbReference type="Proteomes" id="UP000277463"/>
    </source>
</evidence>